<dbReference type="PANTHER" id="PTHR19376">
    <property type="entry name" value="DNA-DIRECTED RNA POLYMERASE"/>
    <property type="match status" value="1"/>
</dbReference>
<keyword evidence="5" id="KW-0548">Nucleotidyltransferase</keyword>
<reference evidence="11" key="1">
    <citation type="journal article" date="2018" name="Nat. Microbiol.">
        <title>Leveraging single-cell genomics to expand the fungal tree of life.</title>
        <authorList>
            <person name="Ahrendt S.R."/>
            <person name="Quandt C.A."/>
            <person name="Ciobanu D."/>
            <person name="Clum A."/>
            <person name="Salamov A."/>
            <person name="Andreopoulos B."/>
            <person name="Cheng J.F."/>
            <person name="Woyke T."/>
            <person name="Pelin A."/>
            <person name="Henrissat B."/>
            <person name="Reynolds N.K."/>
            <person name="Benny G.L."/>
            <person name="Smith M.E."/>
            <person name="James T.Y."/>
            <person name="Grigoriev I.V."/>
        </authorList>
    </citation>
    <scope>NUCLEOTIDE SEQUENCE [LARGE SCALE GENOMIC DNA]</scope>
</reference>
<dbReference type="InterPro" id="IPR007081">
    <property type="entry name" value="RNA_pol_Rpb1_5"/>
</dbReference>
<evidence type="ECO:0000256" key="8">
    <source>
        <dbReference type="ARBA" id="ARBA00074527"/>
    </source>
</evidence>
<dbReference type="GO" id="GO:0006351">
    <property type="term" value="P:DNA-templated transcription"/>
    <property type="evidence" value="ECO:0007669"/>
    <property type="project" value="InterPro"/>
</dbReference>
<evidence type="ECO:0000256" key="3">
    <source>
        <dbReference type="ARBA" id="ARBA00022478"/>
    </source>
</evidence>
<dbReference type="EC" id="2.7.7.6" evidence="2"/>
<comment type="similarity">
    <text evidence="1">Belongs to the RNA polymerase beta' chain family.</text>
</comment>
<evidence type="ECO:0000256" key="2">
    <source>
        <dbReference type="ARBA" id="ARBA00012418"/>
    </source>
</evidence>
<dbReference type="GO" id="GO:0005736">
    <property type="term" value="C:RNA polymerase I complex"/>
    <property type="evidence" value="ECO:0007669"/>
    <property type="project" value="TreeGrafter"/>
</dbReference>
<keyword evidence="3" id="KW-0240">DNA-directed RNA polymerase</keyword>
<evidence type="ECO:0000313" key="11">
    <source>
        <dbReference type="Proteomes" id="UP000269721"/>
    </source>
</evidence>
<keyword evidence="4" id="KW-0808">Transferase</keyword>
<evidence type="ECO:0000259" key="9">
    <source>
        <dbReference type="Pfam" id="PF04998"/>
    </source>
</evidence>
<keyword evidence="6" id="KW-0804">Transcription</keyword>
<evidence type="ECO:0000256" key="6">
    <source>
        <dbReference type="ARBA" id="ARBA00023163"/>
    </source>
</evidence>
<feature type="domain" description="RNA polymerase Rpb1" evidence="9">
    <location>
        <begin position="1"/>
        <end position="45"/>
    </location>
</feature>
<protein>
    <recommendedName>
        <fullName evidence="7">DNA-directed RNA polymerase I subunit RPA1</fullName>
        <ecNumber evidence="2">2.7.7.6</ecNumber>
    </recommendedName>
    <alternativeName>
        <fullName evidence="8">DNA-directed RNA polymerase I subunit rpa1</fullName>
    </alternativeName>
</protein>
<dbReference type="EMBL" id="KZ996951">
    <property type="protein sequence ID" value="RKO88086.1"/>
    <property type="molecule type" value="Genomic_DNA"/>
</dbReference>
<organism evidence="10 11">
    <name type="scientific">Blyttiomyces helicus</name>
    <dbReference type="NCBI Taxonomy" id="388810"/>
    <lineage>
        <taxon>Eukaryota</taxon>
        <taxon>Fungi</taxon>
        <taxon>Fungi incertae sedis</taxon>
        <taxon>Chytridiomycota</taxon>
        <taxon>Chytridiomycota incertae sedis</taxon>
        <taxon>Chytridiomycetes</taxon>
        <taxon>Chytridiomycetes incertae sedis</taxon>
        <taxon>Blyttiomyces</taxon>
    </lineage>
</organism>
<dbReference type="GO" id="GO:0003899">
    <property type="term" value="F:DNA-directed RNA polymerase activity"/>
    <property type="evidence" value="ECO:0007669"/>
    <property type="project" value="UniProtKB-EC"/>
</dbReference>
<dbReference type="AlphaFoldDB" id="A0A4P9WCJ7"/>
<proteinExistence type="inferred from homology"/>
<accession>A0A4P9WCJ7</accession>
<sequence>MQEIAGVFGVYGINVDKRHLSLIADYMTFEGRYKPFNRMGMNSNPSPFAQMSFETTTNFLTTATLTGDFDPLESPSARLVLGKVVRGGTGSFEVLQPVAVA</sequence>
<dbReference type="FunFam" id="1.10.150.390:FF:000005">
    <property type="entry name" value="DNA-directed RNA polymerase subunit"/>
    <property type="match status" value="1"/>
</dbReference>
<name>A0A4P9WCJ7_9FUNG</name>
<dbReference type="OrthoDB" id="270392at2759"/>
<gene>
    <name evidence="10" type="ORF">BDK51DRAFT_36339</name>
</gene>
<dbReference type="InterPro" id="IPR045867">
    <property type="entry name" value="DNA-dir_RpoC_beta_prime"/>
</dbReference>
<dbReference type="Proteomes" id="UP000269721">
    <property type="component" value="Unassembled WGS sequence"/>
</dbReference>
<evidence type="ECO:0000256" key="1">
    <source>
        <dbReference type="ARBA" id="ARBA00006460"/>
    </source>
</evidence>
<evidence type="ECO:0000256" key="4">
    <source>
        <dbReference type="ARBA" id="ARBA00022679"/>
    </source>
</evidence>
<dbReference type="Gene3D" id="1.10.150.390">
    <property type="match status" value="1"/>
</dbReference>
<dbReference type="GO" id="GO:0003677">
    <property type="term" value="F:DNA binding"/>
    <property type="evidence" value="ECO:0007669"/>
    <property type="project" value="InterPro"/>
</dbReference>
<keyword evidence="11" id="KW-1185">Reference proteome</keyword>
<dbReference type="PANTHER" id="PTHR19376:SF11">
    <property type="entry name" value="DNA-DIRECTED RNA POLYMERASE I SUBUNIT RPA1"/>
    <property type="match status" value="1"/>
</dbReference>
<evidence type="ECO:0000313" key="10">
    <source>
        <dbReference type="EMBL" id="RKO88086.1"/>
    </source>
</evidence>
<dbReference type="SUPFAM" id="SSF64484">
    <property type="entry name" value="beta and beta-prime subunits of DNA dependent RNA-polymerase"/>
    <property type="match status" value="1"/>
</dbReference>
<evidence type="ECO:0000256" key="5">
    <source>
        <dbReference type="ARBA" id="ARBA00022695"/>
    </source>
</evidence>
<dbReference type="Pfam" id="PF04998">
    <property type="entry name" value="RNA_pol_Rpb1_5"/>
    <property type="match status" value="1"/>
</dbReference>
<evidence type="ECO:0000256" key="7">
    <source>
        <dbReference type="ARBA" id="ARBA00074245"/>
    </source>
</evidence>